<dbReference type="EMBL" id="CP033896">
    <property type="protein sequence ID" value="AZA13098.1"/>
    <property type="molecule type" value="Genomic_DNA"/>
</dbReference>
<gene>
    <name evidence="1" type="ORF">CCHOA_03435</name>
</gene>
<accession>A0A3G6J870</accession>
<name>A0A3G6J870_9CORY</name>
<reference evidence="1 2" key="1">
    <citation type="submission" date="2018-11" db="EMBL/GenBank/DDBJ databases">
        <authorList>
            <person name="Kleinhagauer T."/>
            <person name="Glaeser S.P."/>
            <person name="Spergser J."/>
            <person name="Ruckert C."/>
            <person name="Kaempfer P."/>
            <person name="Busse H.-J."/>
        </authorList>
    </citation>
    <scope>NUCLEOTIDE SEQUENCE [LARGE SCALE GENOMIC DNA]</scope>
    <source>
        <strain evidence="1 2">200CH</strain>
    </source>
</reference>
<dbReference type="InterPro" id="IPR011664">
    <property type="entry name" value="Abi_system_AbiD/AbiF-like"/>
</dbReference>
<evidence type="ECO:0000313" key="1">
    <source>
        <dbReference type="EMBL" id="AZA13098.1"/>
    </source>
</evidence>
<sequence length="324" mass="37635">MSRMMKRASTVEEQLSILTERGMALDEPAARQWLKNVSYYRLSGYWYGYRVLPDDVDPKNPQRLDDFIEGTSFTDVVALYEFDRKLRTLVHDGLERIEVALRARIGELLLSKGELSYRDPLIFRDSFDHTSRLDTAMRRVERAKKRNHAIAHYSTHYDDYPFWVLADVLDFSDLSQLFDGLFIADQRRISESFGCIVDPGKLVSKHKKSYYSQDPLARWCEQLTVVRNTCAHHARLWNRYFTPASTNALKTISLLSSLPKGQSERLYGTLLIMGFLLRSTSPRSTWMHKVIDLIDTAYAPLPMNTIDEMGFPDDWKNNFLNLTI</sequence>
<dbReference type="Proteomes" id="UP000269019">
    <property type="component" value="Chromosome"/>
</dbReference>
<dbReference type="KEGG" id="ccho:CCHOA_03435"/>
<dbReference type="AlphaFoldDB" id="A0A3G6J870"/>
<keyword evidence="2" id="KW-1185">Reference proteome</keyword>
<protein>
    <submittedName>
        <fullName evidence="1">Abi-like protein</fullName>
    </submittedName>
</protein>
<dbReference type="Pfam" id="PF07751">
    <property type="entry name" value="Abi_2"/>
    <property type="match status" value="1"/>
</dbReference>
<organism evidence="1 2">
    <name type="scientific">Corynebacterium choanae</name>
    <dbReference type="NCBI Taxonomy" id="1862358"/>
    <lineage>
        <taxon>Bacteria</taxon>
        <taxon>Bacillati</taxon>
        <taxon>Actinomycetota</taxon>
        <taxon>Actinomycetes</taxon>
        <taxon>Mycobacteriales</taxon>
        <taxon>Corynebacteriaceae</taxon>
        <taxon>Corynebacterium</taxon>
    </lineage>
</organism>
<evidence type="ECO:0000313" key="2">
    <source>
        <dbReference type="Proteomes" id="UP000269019"/>
    </source>
</evidence>
<proteinExistence type="predicted"/>